<dbReference type="PANTHER" id="PTHR12302">
    <property type="entry name" value="EBNA2 BINDING PROTEIN P100"/>
    <property type="match status" value="1"/>
</dbReference>
<dbReference type="Pfam" id="PF05901">
    <property type="entry name" value="Excalibur"/>
    <property type="match status" value="1"/>
</dbReference>
<dbReference type="InterPro" id="IPR035437">
    <property type="entry name" value="SNase_OB-fold_sf"/>
</dbReference>
<dbReference type="EMBL" id="BLXO01000005">
    <property type="protein sequence ID" value="GFN46783.1"/>
    <property type="molecule type" value="Genomic_DNA"/>
</dbReference>
<dbReference type="Proteomes" id="UP000504714">
    <property type="component" value="Unassembled WGS sequence"/>
</dbReference>
<evidence type="ECO:0000256" key="1">
    <source>
        <dbReference type="ARBA" id="ARBA00022722"/>
    </source>
</evidence>
<evidence type="ECO:0000256" key="3">
    <source>
        <dbReference type="ARBA" id="ARBA00022801"/>
    </source>
</evidence>
<dbReference type="PROSITE" id="PS50830">
    <property type="entry name" value="TNASE_3"/>
    <property type="match status" value="1"/>
</dbReference>
<dbReference type="Pfam" id="PF00565">
    <property type="entry name" value="SNase"/>
    <property type="match status" value="1"/>
</dbReference>
<keyword evidence="3" id="KW-0378">Hydrolase</keyword>
<keyword evidence="4" id="KW-0732">Signal</keyword>
<dbReference type="InterPro" id="IPR016071">
    <property type="entry name" value="Staphylococal_nuclease_OB-fold"/>
</dbReference>
<keyword evidence="2 6" id="KW-0255">Endonuclease</keyword>
<evidence type="ECO:0000256" key="4">
    <source>
        <dbReference type="SAM" id="SignalP"/>
    </source>
</evidence>
<dbReference type="SUPFAM" id="SSF50199">
    <property type="entry name" value="Staphylococcal nuclease"/>
    <property type="match status" value="1"/>
</dbReference>
<feature type="chain" id="PRO_5026794475" evidence="4">
    <location>
        <begin position="21"/>
        <end position="195"/>
    </location>
</feature>
<dbReference type="InterPro" id="IPR008613">
    <property type="entry name" value="Excalibur_Ca-bd_domain"/>
</dbReference>
<dbReference type="GO" id="GO:0016787">
    <property type="term" value="F:hydrolase activity"/>
    <property type="evidence" value="ECO:0007669"/>
    <property type="project" value="UniProtKB-KW"/>
</dbReference>
<dbReference type="SMART" id="SM00318">
    <property type="entry name" value="SNc"/>
    <property type="match status" value="1"/>
</dbReference>
<feature type="signal peptide" evidence="4">
    <location>
        <begin position="1"/>
        <end position="20"/>
    </location>
</feature>
<sequence>MNKIISFFIAALLFSSSVLADIFEHVVNIADDDTLNLLTEKKKIIKIRLAGIDTPEKGQPFWKKSKNFLSSLVLEKDIIVKDSTKDHYGRTGTVANVYVSDNWINAELVKTETAWMYRKYTKNKILLQIEKESQEKKSSKKTEISTKKINNFDCKSKKYCKEMSSCEEARFYLNQCGMSRLDRYKDGIPCENLCN</sequence>
<name>A0A6L2ZPR2_9ENTR</name>
<evidence type="ECO:0000313" key="7">
    <source>
        <dbReference type="Proteomes" id="UP000504714"/>
    </source>
</evidence>
<proteinExistence type="predicted"/>
<reference evidence="6 7" key="1">
    <citation type="submission" date="2020-06" db="EMBL/GenBank/DDBJ databases">
        <title>The genome sequence of Candidatus Regiella insecticola strain Tut.</title>
        <authorList>
            <person name="Nikoh N."/>
            <person name="Tsuchida T."/>
            <person name="Koga R."/>
            <person name="Oshima K."/>
            <person name="Hattori M."/>
            <person name="Fukatsu T."/>
        </authorList>
    </citation>
    <scope>NUCLEOTIDE SEQUENCE [LARGE SCALE GENOMIC DNA]</scope>
    <source>
        <strain evidence="6 7">Tut</strain>
    </source>
</reference>
<dbReference type="RefSeq" id="WP_218014731.1">
    <property type="nucleotide sequence ID" value="NZ_BLXO01000005.1"/>
</dbReference>
<organism evidence="6 7">
    <name type="scientific">Candidatus Regiella insecticola</name>
    <dbReference type="NCBI Taxonomy" id="138073"/>
    <lineage>
        <taxon>Bacteria</taxon>
        <taxon>Pseudomonadati</taxon>
        <taxon>Pseudomonadota</taxon>
        <taxon>Gammaproteobacteria</taxon>
        <taxon>Enterobacterales</taxon>
        <taxon>Enterobacteriaceae</taxon>
        <taxon>aphid secondary symbionts</taxon>
        <taxon>Candidatus Regiella</taxon>
    </lineage>
</organism>
<evidence type="ECO:0000259" key="5">
    <source>
        <dbReference type="PROSITE" id="PS50830"/>
    </source>
</evidence>
<keyword evidence="1" id="KW-0540">Nuclease</keyword>
<dbReference type="AlphaFoldDB" id="A0A6L2ZPR2"/>
<dbReference type="PANTHER" id="PTHR12302:SF3">
    <property type="entry name" value="SERINE_THREONINE-PROTEIN KINASE 31"/>
    <property type="match status" value="1"/>
</dbReference>
<evidence type="ECO:0000256" key="2">
    <source>
        <dbReference type="ARBA" id="ARBA00022759"/>
    </source>
</evidence>
<gene>
    <name evidence="6" type="primary">yhcR</name>
    <name evidence="6" type="ORF">RINTU1_25320</name>
</gene>
<evidence type="ECO:0000313" key="6">
    <source>
        <dbReference type="EMBL" id="GFN46783.1"/>
    </source>
</evidence>
<accession>A0A6L2ZPR2</accession>
<dbReference type="Gene3D" id="2.40.50.90">
    <property type="match status" value="1"/>
</dbReference>
<feature type="domain" description="TNase-like" evidence="5">
    <location>
        <begin position="20"/>
        <end position="143"/>
    </location>
</feature>
<dbReference type="GO" id="GO:0004519">
    <property type="term" value="F:endonuclease activity"/>
    <property type="evidence" value="ECO:0007669"/>
    <property type="project" value="UniProtKB-KW"/>
</dbReference>
<protein>
    <submittedName>
        <fullName evidence="6">Endonuclease YncB, thermonuclease family</fullName>
    </submittedName>
</protein>
<comment type="caution">
    <text evidence="6">The sequence shown here is derived from an EMBL/GenBank/DDBJ whole genome shotgun (WGS) entry which is preliminary data.</text>
</comment>